<keyword evidence="13" id="KW-0472">Membrane</keyword>
<dbReference type="GO" id="GO:0005789">
    <property type="term" value="C:endoplasmic reticulum membrane"/>
    <property type="evidence" value="ECO:0007669"/>
    <property type="project" value="UniProtKB-SubCell"/>
</dbReference>
<dbReference type="GO" id="GO:0020037">
    <property type="term" value="F:heme binding"/>
    <property type="evidence" value="ECO:0007669"/>
    <property type="project" value="InterPro"/>
</dbReference>
<evidence type="ECO:0000256" key="8">
    <source>
        <dbReference type="ARBA" id="ARBA00022824"/>
    </source>
</evidence>
<protein>
    <recommendedName>
        <fullName evidence="5">unspecific monooxygenase</fullName>
        <ecNumber evidence="5">1.14.14.1</ecNumber>
    </recommendedName>
</protein>
<dbReference type="PANTHER" id="PTHR24300:SF384">
    <property type="entry name" value="CYTOCHROME P450 2C29-RELATED"/>
    <property type="match status" value="1"/>
</dbReference>
<keyword evidence="8" id="KW-0256">Endoplasmic reticulum</keyword>
<dbReference type="AlphaFoldDB" id="A0AAW0HUU5"/>
<name>A0AAW0HUU5_MYOGA</name>
<evidence type="ECO:0000256" key="2">
    <source>
        <dbReference type="ARBA" id="ARBA00004174"/>
    </source>
</evidence>
<dbReference type="PROSITE" id="PS00086">
    <property type="entry name" value="CYTOCHROME_P450"/>
    <property type="match status" value="1"/>
</dbReference>
<evidence type="ECO:0000256" key="12">
    <source>
        <dbReference type="ARBA" id="ARBA00023033"/>
    </source>
</evidence>
<accession>A0AAW0HUU5</accession>
<evidence type="ECO:0000256" key="1">
    <source>
        <dbReference type="ARBA" id="ARBA00001971"/>
    </source>
</evidence>
<comment type="caution">
    <text evidence="16">The sequence shown here is derived from an EMBL/GenBank/DDBJ whole genome shotgun (WGS) entry which is preliminary data.</text>
</comment>
<proteinExistence type="inferred from homology"/>
<evidence type="ECO:0000256" key="13">
    <source>
        <dbReference type="ARBA" id="ARBA00023136"/>
    </source>
</evidence>
<dbReference type="EMBL" id="JBBHLL010000328">
    <property type="protein sequence ID" value="KAK7805792.1"/>
    <property type="molecule type" value="Genomic_DNA"/>
</dbReference>
<dbReference type="FunFam" id="1.10.630.10:FF:000238">
    <property type="entry name" value="Cytochrome P450 2A6"/>
    <property type="match status" value="2"/>
</dbReference>
<dbReference type="GO" id="GO:0006082">
    <property type="term" value="P:organic acid metabolic process"/>
    <property type="evidence" value="ECO:0007669"/>
    <property type="project" value="TreeGrafter"/>
</dbReference>
<dbReference type="PANTHER" id="PTHR24300">
    <property type="entry name" value="CYTOCHROME P450 508A4-RELATED"/>
    <property type="match status" value="1"/>
</dbReference>
<evidence type="ECO:0000313" key="16">
    <source>
        <dbReference type="EMBL" id="KAK7805792.1"/>
    </source>
</evidence>
<evidence type="ECO:0000256" key="6">
    <source>
        <dbReference type="ARBA" id="ARBA00022617"/>
    </source>
</evidence>
<dbReference type="GO" id="GO:0016712">
    <property type="term" value="F:oxidoreductase activity, acting on paired donors, with incorporation or reduction of molecular oxygen, reduced flavin or flavoprotein as one donor, and incorporation of one atom of oxygen"/>
    <property type="evidence" value="ECO:0007669"/>
    <property type="project" value="UniProtKB-EC"/>
</dbReference>
<evidence type="ECO:0000256" key="14">
    <source>
        <dbReference type="PIRSR" id="PIRSR602401-1"/>
    </source>
</evidence>
<dbReference type="InterPro" id="IPR002401">
    <property type="entry name" value="Cyt_P450_E_grp-I"/>
</dbReference>
<keyword evidence="11 14" id="KW-0408">Iron</keyword>
<evidence type="ECO:0000256" key="7">
    <source>
        <dbReference type="ARBA" id="ARBA00022723"/>
    </source>
</evidence>
<dbReference type="PRINTS" id="PR00463">
    <property type="entry name" value="EP450I"/>
</dbReference>
<organism evidence="16 17">
    <name type="scientific">Myodes glareolus</name>
    <name type="common">Bank vole</name>
    <name type="synonym">Clethrionomys glareolus</name>
    <dbReference type="NCBI Taxonomy" id="447135"/>
    <lineage>
        <taxon>Eukaryota</taxon>
        <taxon>Metazoa</taxon>
        <taxon>Chordata</taxon>
        <taxon>Craniata</taxon>
        <taxon>Vertebrata</taxon>
        <taxon>Euteleostomi</taxon>
        <taxon>Mammalia</taxon>
        <taxon>Eutheria</taxon>
        <taxon>Euarchontoglires</taxon>
        <taxon>Glires</taxon>
        <taxon>Rodentia</taxon>
        <taxon>Myomorpha</taxon>
        <taxon>Muroidea</taxon>
        <taxon>Cricetidae</taxon>
        <taxon>Arvicolinae</taxon>
        <taxon>Myodes</taxon>
    </lineage>
</organism>
<sequence>MSLCIWACNPLWCCMDMRQSKMLSFPMVRSLLEEEDSQEATPYLENTHYCTAFCHNSCQEENIKNTVLILTCLLLLSHWKWSSKRGKLPPGPTPLPIISNIHQINVKNVHQSFTNFSKIYGPVFTLYLGMKPTVVLYGYEAIKEALIGHGEEFNGRARIPIFDMVLKGGVAFSNGKAWKETRHFSFTTLRKLGMGQRSIENHIQEEARFLVEELKKTNGSPYDPTFILACVPCNVVCSIIFQNRFEYKDQDFVSLLEKLNENAKILSTLWVQVCNIFHVLIDYCPGNHNTLYKNFTCLQNYLLTKIKEHEKSLDVTNPRDFIDYFLIKEMQHPHVTAKVQEEIDRVIGRQRSLCMQDRKQMPYTDAMIHEVQRFMVISPNGLPHEVTCDTKFRNYLIPKGTTIITSLSSVLYDSNEFPNPETFDPAHFLDAKGNFKKSDYFMPFSTGKRMCLGEGLTQMELFLFLTTILQNFKLKSLDHPNDINDTLLVNEFIVLPPPFQLCFIPV</sequence>
<dbReference type="InterPro" id="IPR036396">
    <property type="entry name" value="Cyt_P450_sf"/>
</dbReference>
<gene>
    <name evidence="16" type="ORF">U0070_024083</name>
</gene>
<keyword evidence="9" id="KW-0492">Microsome</keyword>
<evidence type="ECO:0000256" key="11">
    <source>
        <dbReference type="ARBA" id="ARBA00023004"/>
    </source>
</evidence>
<comment type="subcellular location">
    <subcellularLocation>
        <location evidence="3">Endoplasmic reticulum membrane</location>
        <topology evidence="3">Peripheral membrane protein</topology>
    </subcellularLocation>
    <subcellularLocation>
        <location evidence="2">Microsome membrane</location>
        <topology evidence="2">Peripheral membrane protein</topology>
    </subcellularLocation>
</comment>
<dbReference type="InterPro" id="IPR017972">
    <property type="entry name" value="Cyt_P450_CS"/>
</dbReference>
<dbReference type="InterPro" id="IPR001128">
    <property type="entry name" value="Cyt_P450"/>
</dbReference>
<keyword evidence="7 14" id="KW-0479">Metal-binding</keyword>
<dbReference type="GO" id="GO:0005506">
    <property type="term" value="F:iron ion binding"/>
    <property type="evidence" value="ECO:0007669"/>
    <property type="project" value="InterPro"/>
</dbReference>
<dbReference type="Pfam" id="PF00067">
    <property type="entry name" value="p450"/>
    <property type="match status" value="2"/>
</dbReference>
<evidence type="ECO:0000256" key="15">
    <source>
        <dbReference type="RuleBase" id="RU000461"/>
    </source>
</evidence>
<dbReference type="PRINTS" id="PR00385">
    <property type="entry name" value="P450"/>
</dbReference>
<dbReference type="Proteomes" id="UP001488838">
    <property type="component" value="Unassembled WGS sequence"/>
</dbReference>
<keyword evidence="6 14" id="KW-0349">Heme</keyword>
<dbReference type="InterPro" id="IPR050182">
    <property type="entry name" value="Cytochrome_P450_fam2"/>
</dbReference>
<comment type="similarity">
    <text evidence="4 15">Belongs to the cytochrome P450 family.</text>
</comment>
<feature type="binding site" description="axial binding residue" evidence="14">
    <location>
        <position position="451"/>
    </location>
    <ligand>
        <name>heme</name>
        <dbReference type="ChEBI" id="CHEBI:30413"/>
    </ligand>
    <ligandPart>
        <name>Fe</name>
        <dbReference type="ChEBI" id="CHEBI:18248"/>
    </ligandPart>
</feature>
<evidence type="ECO:0000256" key="3">
    <source>
        <dbReference type="ARBA" id="ARBA00004406"/>
    </source>
</evidence>
<evidence type="ECO:0000256" key="4">
    <source>
        <dbReference type="ARBA" id="ARBA00010617"/>
    </source>
</evidence>
<evidence type="ECO:0000256" key="10">
    <source>
        <dbReference type="ARBA" id="ARBA00023002"/>
    </source>
</evidence>
<keyword evidence="10 15" id="KW-0560">Oxidoreductase</keyword>
<dbReference type="SUPFAM" id="SSF48264">
    <property type="entry name" value="Cytochrome P450"/>
    <property type="match status" value="1"/>
</dbReference>
<dbReference type="Gene3D" id="1.10.630.10">
    <property type="entry name" value="Cytochrome P450"/>
    <property type="match status" value="2"/>
</dbReference>
<reference evidence="16 17" key="1">
    <citation type="journal article" date="2023" name="bioRxiv">
        <title>Conserved and derived expression patterns and positive selection on dental genes reveal complex evolutionary context of ever-growing rodent molars.</title>
        <authorList>
            <person name="Calamari Z.T."/>
            <person name="Song A."/>
            <person name="Cohen E."/>
            <person name="Akter M."/>
            <person name="Roy R.D."/>
            <person name="Hallikas O."/>
            <person name="Christensen M.M."/>
            <person name="Li P."/>
            <person name="Marangoni P."/>
            <person name="Jernvall J."/>
            <person name="Klein O.D."/>
        </authorList>
    </citation>
    <scope>NUCLEOTIDE SEQUENCE [LARGE SCALE GENOMIC DNA]</scope>
    <source>
        <strain evidence="16">V071</strain>
    </source>
</reference>
<evidence type="ECO:0000256" key="5">
    <source>
        <dbReference type="ARBA" id="ARBA00012109"/>
    </source>
</evidence>
<evidence type="ECO:0000313" key="17">
    <source>
        <dbReference type="Proteomes" id="UP001488838"/>
    </source>
</evidence>
<keyword evidence="12 15" id="KW-0503">Monooxygenase</keyword>
<dbReference type="GO" id="GO:0006805">
    <property type="term" value="P:xenobiotic metabolic process"/>
    <property type="evidence" value="ECO:0007669"/>
    <property type="project" value="TreeGrafter"/>
</dbReference>
<evidence type="ECO:0000256" key="9">
    <source>
        <dbReference type="ARBA" id="ARBA00022848"/>
    </source>
</evidence>
<keyword evidence="17" id="KW-1185">Reference proteome</keyword>
<comment type="cofactor">
    <cofactor evidence="1 14">
        <name>heme</name>
        <dbReference type="ChEBI" id="CHEBI:30413"/>
    </cofactor>
</comment>
<dbReference type="EC" id="1.14.14.1" evidence="5"/>